<name>A0A2R3U9G6_9CAUD</name>
<dbReference type="GeneID" id="54990330"/>
<organism evidence="1 2">
    <name type="scientific">Salmonella phage vB_SenS_PHB07</name>
    <dbReference type="NCBI Taxonomy" id="2136179"/>
    <lineage>
        <taxon>Viruses</taxon>
        <taxon>Duplodnaviria</taxon>
        <taxon>Heunggongvirae</taxon>
        <taxon>Uroviricota</taxon>
        <taxon>Caudoviricetes</taxon>
        <taxon>Drexlerviridae</taxon>
        <taxon>Tempevirinae</taxon>
        <taxon>Tlsvirus</taxon>
        <taxon>Tlsvirus PHB07</taxon>
    </lineage>
</organism>
<evidence type="ECO:0000313" key="2">
    <source>
        <dbReference type="Proteomes" id="UP000244837"/>
    </source>
</evidence>
<keyword evidence="2" id="KW-1185">Reference proteome</keyword>
<dbReference type="RefSeq" id="YP_009799839.1">
    <property type="nucleotide sequence ID" value="NC_047947.1"/>
</dbReference>
<dbReference type="KEGG" id="vg:54990330"/>
<protein>
    <submittedName>
        <fullName evidence="1">Uncharacterized protein</fullName>
    </submittedName>
</protein>
<sequence>MKLLRRFTNKGKCRRLVERIEKEKGYLQNALIYHFDEKLARDRQWLERFDKMTYWLQQLTK</sequence>
<dbReference type="EMBL" id="MH102284">
    <property type="protein sequence ID" value="AVQ09835.1"/>
    <property type="molecule type" value="Genomic_DNA"/>
</dbReference>
<evidence type="ECO:0000313" key="1">
    <source>
        <dbReference type="EMBL" id="AVQ09835.1"/>
    </source>
</evidence>
<accession>A0A2R3U9G6</accession>
<proteinExistence type="predicted"/>
<dbReference type="Proteomes" id="UP000244837">
    <property type="component" value="Segment"/>
</dbReference>
<reference evidence="1 2" key="1">
    <citation type="submission" date="2018-03" db="EMBL/GenBank/DDBJ databases">
        <title>Three Siphoviridae Salmonella enterica serovar enteritidis bacteriophage show promising potential for phage therapy.</title>
        <authorList>
            <person name="Chen Y."/>
            <person name="Sun E."/>
            <person name="Yang L."/>
            <person name="Wu B."/>
        </authorList>
    </citation>
    <scope>NUCLEOTIDE SEQUENCE [LARGE SCALE GENOMIC DNA]</scope>
</reference>